<dbReference type="Proteomes" id="UP000271162">
    <property type="component" value="Unassembled WGS sequence"/>
</dbReference>
<organism evidence="4">
    <name type="scientific">Nippostrongylus brasiliensis</name>
    <name type="common">Rat hookworm</name>
    <dbReference type="NCBI Taxonomy" id="27835"/>
    <lineage>
        <taxon>Eukaryota</taxon>
        <taxon>Metazoa</taxon>
        <taxon>Ecdysozoa</taxon>
        <taxon>Nematoda</taxon>
        <taxon>Chromadorea</taxon>
        <taxon>Rhabditida</taxon>
        <taxon>Rhabditina</taxon>
        <taxon>Rhabditomorpha</taxon>
        <taxon>Strongyloidea</taxon>
        <taxon>Heligmosomidae</taxon>
        <taxon>Nippostrongylus</taxon>
    </lineage>
</organism>
<feature type="region of interest" description="Disordered" evidence="1">
    <location>
        <begin position="345"/>
        <end position="383"/>
    </location>
</feature>
<dbReference type="PANTHER" id="PTHR22954">
    <property type="entry name" value="RETROVIRAL PROTEASE-RELATED"/>
    <property type="match status" value="1"/>
</dbReference>
<dbReference type="PANTHER" id="PTHR22954:SF3">
    <property type="entry name" value="PROTEIN CBG08539"/>
    <property type="match status" value="1"/>
</dbReference>
<feature type="compositionally biased region" description="Polar residues" evidence="1">
    <location>
        <begin position="345"/>
        <end position="362"/>
    </location>
</feature>
<dbReference type="AlphaFoldDB" id="A0A0N4XJK5"/>
<evidence type="ECO:0000313" key="4">
    <source>
        <dbReference type="WBParaSite" id="NBR_0000270701-mRNA-1"/>
    </source>
</evidence>
<gene>
    <name evidence="2" type="ORF">NBR_LOCUS2708</name>
</gene>
<dbReference type="WBParaSite" id="NBR_0000270701-mRNA-1">
    <property type="protein sequence ID" value="NBR_0000270701-mRNA-1"/>
    <property type="gene ID" value="NBR_0000270701"/>
</dbReference>
<evidence type="ECO:0000256" key="1">
    <source>
        <dbReference type="SAM" id="MobiDB-lite"/>
    </source>
</evidence>
<reference evidence="4" key="1">
    <citation type="submission" date="2017-02" db="UniProtKB">
        <authorList>
            <consortium name="WormBaseParasite"/>
        </authorList>
    </citation>
    <scope>IDENTIFICATION</scope>
</reference>
<reference evidence="2 3" key="2">
    <citation type="submission" date="2018-11" db="EMBL/GenBank/DDBJ databases">
        <authorList>
            <consortium name="Pathogen Informatics"/>
        </authorList>
    </citation>
    <scope>NUCLEOTIDE SEQUENCE [LARGE SCALE GENOMIC DNA]</scope>
</reference>
<dbReference type="Pfam" id="PF03564">
    <property type="entry name" value="DUF1759"/>
    <property type="match status" value="1"/>
</dbReference>
<sequence length="409" mass="46773">MADIRVFKNKVSKACVLIRSHEAQMDELLQSFEFPNEKSQCEEFIRAKTADLNNLSRGITRGMQILEKYIKEAMEKTDRGAEPMEQEKLMLDLNKHLEDDSNDLEILTIQWLNNIEFRLEELTQQATLIATPRNSSNGTSDQDSHFQTRVDRCQRIRRPSLEVPAFSGDFREFATFWSVFKSLVHDDAELSDQEKFLFLKQALKGKAATSVRSIPVIGERYHVAVNILKKEYDRSSSMADILISEIERIPRANDNPKSCRETLSAISSRIIHPEQTAVSFNAERVWRRLILSKFTEHICSTVTRKESHANFSFEVKDIVDAIGEIITLQETTELTTRTLFGTENRGSSNFTSPLTSPLQTKNAAKRRITPYESTHKSSTDKECCQTKDNTVMSVWKTSPPAVLRRISNS</sequence>
<dbReference type="EMBL" id="UYSL01003358">
    <property type="protein sequence ID" value="VDL66297.1"/>
    <property type="molecule type" value="Genomic_DNA"/>
</dbReference>
<proteinExistence type="predicted"/>
<evidence type="ECO:0000313" key="2">
    <source>
        <dbReference type="EMBL" id="VDL66297.1"/>
    </source>
</evidence>
<name>A0A0N4XJK5_NIPBR</name>
<accession>A0A0N4XJK5</accession>
<keyword evidence="3" id="KW-1185">Reference proteome</keyword>
<dbReference type="OMA" id="YESTHKS"/>
<evidence type="ECO:0000313" key="3">
    <source>
        <dbReference type="Proteomes" id="UP000271162"/>
    </source>
</evidence>
<protein>
    <submittedName>
        <fullName evidence="4">DUF1758 domain-containing protein</fullName>
    </submittedName>
</protein>
<feature type="compositionally biased region" description="Basic and acidic residues" evidence="1">
    <location>
        <begin position="373"/>
        <end position="383"/>
    </location>
</feature>
<dbReference type="InterPro" id="IPR005312">
    <property type="entry name" value="DUF1759"/>
</dbReference>